<dbReference type="EMBL" id="KX489861">
    <property type="protein sequence ID" value="AOO92225.1"/>
    <property type="molecule type" value="Genomic_DNA"/>
</dbReference>
<dbReference type="EMBL" id="KX489664">
    <property type="protein sequence ID" value="AOO92028.1"/>
    <property type="molecule type" value="Genomic_DNA"/>
</dbReference>
<sequence length="74" mass="7904">MSRVISNLMATNTAPKSKRLPTRRQAMPMIQRSPKMGDPPMKVIAPVGTLLFSVSLAACGVAFGSPILDLTTFS</sequence>
<feature type="region of interest" description="Disordered" evidence="1">
    <location>
        <begin position="1"/>
        <end position="38"/>
    </location>
</feature>
<protein>
    <submittedName>
        <fullName evidence="2">Uncharacterized protein</fullName>
    </submittedName>
</protein>
<evidence type="ECO:0000256" key="1">
    <source>
        <dbReference type="SAM" id="MobiDB-lite"/>
    </source>
</evidence>
<reference evidence="2" key="1">
    <citation type="journal article" date="2015" name="BMC Genomics">
        <title>Transcriptome profiling of a Rhizobium leguminosarum bv. trifolii rosR mutant reveals the role of the transcriptional regulator RosR in motility, synthesis of cell-surface components, and other cellular processes.</title>
        <authorList>
            <person name="Rachwal K."/>
            <person name="Matczynska E."/>
            <person name="Janczarek M."/>
        </authorList>
    </citation>
    <scope>NUCLEOTIDE SEQUENCE</scope>
    <source>
        <strain evidence="2">Rt24.2</strain>
    </source>
</reference>
<evidence type="ECO:0000313" key="2">
    <source>
        <dbReference type="EMBL" id="AOO92225.1"/>
    </source>
</evidence>
<dbReference type="AlphaFoldDB" id="A0A1C9HZV6"/>
<reference evidence="2" key="2">
    <citation type="journal article" date="2016" name="Front. Microbiol.">
        <title>The Regulatory Protein RosR Affects Rhizobium leguminosarum bv. trifolii Protein Profiles, Cell Surface Properties, and Symbiosis with Clover.</title>
        <authorList>
            <person name="Rachwal K."/>
            <person name="Boguszewska A."/>
            <person name="Kopcinska J."/>
            <person name="Karas M."/>
            <person name="Tchorzewski M."/>
            <person name="Janczarek M."/>
        </authorList>
    </citation>
    <scope>NUCLEOTIDE SEQUENCE</scope>
    <source>
        <strain evidence="2">Rt24.2</strain>
    </source>
</reference>
<proteinExistence type="predicted"/>
<feature type="compositionally biased region" description="Polar residues" evidence="1">
    <location>
        <begin position="1"/>
        <end position="15"/>
    </location>
</feature>
<organism evidence="2">
    <name type="scientific">Rhizobium leguminosarum bv. trifolii</name>
    <dbReference type="NCBI Taxonomy" id="386"/>
    <lineage>
        <taxon>Bacteria</taxon>
        <taxon>Pseudomonadati</taxon>
        <taxon>Pseudomonadota</taxon>
        <taxon>Alphaproteobacteria</taxon>
        <taxon>Hyphomicrobiales</taxon>
        <taxon>Rhizobiaceae</taxon>
        <taxon>Rhizobium/Agrobacterium group</taxon>
        <taxon>Rhizobium</taxon>
    </lineage>
</organism>
<accession>A0A1C9HZV6</accession>
<dbReference type="EMBL" id="KX489850">
    <property type="protein sequence ID" value="AOO92214.1"/>
    <property type="molecule type" value="Genomic_DNA"/>
</dbReference>
<name>A0A1C9HZV6_RHILT</name>